<dbReference type="InParanoid" id="A0A409W6L7"/>
<reference evidence="2 3" key="1">
    <citation type="journal article" date="2018" name="Evol. Lett.">
        <title>Horizontal gene cluster transfer increased hallucinogenic mushroom diversity.</title>
        <authorList>
            <person name="Reynolds H.T."/>
            <person name="Vijayakumar V."/>
            <person name="Gluck-Thaler E."/>
            <person name="Korotkin H.B."/>
            <person name="Matheny P.B."/>
            <person name="Slot J.C."/>
        </authorList>
    </citation>
    <scope>NUCLEOTIDE SEQUENCE [LARGE SCALE GENOMIC DNA]</scope>
    <source>
        <strain evidence="2 3">SRW20</strain>
    </source>
</reference>
<feature type="compositionally biased region" description="Basic and acidic residues" evidence="1">
    <location>
        <begin position="60"/>
        <end position="74"/>
    </location>
</feature>
<evidence type="ECO:0000313" key="2">
    <source>
        <dbReference type="EMBL" id="PPQ74167.1"/>
    </source>
</evidence>
<keyword evidence="3" id="KW-1185">Reference proteome</keyword>
<name>A0A409W6L7_9AGAR</name>
<dbReference type="Proteomes" id="UP000284706">
    <property type="component" value="Unassembled WGS sequence"/>
</dbReference>
<evidence type="ECO:0000256" key="1">
    <source>
        <dbReference type="SAM" id="MobiDB-lite"/>
    </source>
</evidence>
<gene>
    <name evidence="2" type="ORF">CVT26_006771</name>
</gene>
<comment type="caution">
    <text evidence="2">The sequence shown here is derived from an EMBL/GenBank/DDBJ whole genome shotgun (WGS) entry which is preliminary data.</text>
</comment>
<accession>A0A409W6L7</accession>
<proteinExistence type="predicted"/>
<organism evidence="2 3">
    <name type="scientific">Gymnopilus dilepis</name>
    <dbReference type="NCBI Taxonomy" id="231916"/>
    <lineage>
        <taxon>Eukaryota</taxon>
        <taxon>Fungi</taxon>
        <taxon>Dikarya</taxon>
        <taxon>Basidiomycota</taxon>
        <taxon>Agaricomycotina</taxon>
        <taxon>Agaricomycetes</taxon>
        <taxon>Agaricomycetidae</taxon>
        <taxon>Agaricales</taxon>
        <taxon>Agaricineae</taxon>
        <taxon>Hymenogastraceae</taxon>
        <taxon>Gymnopilus</taxon>
    </lineage>
</organism>
<feature type="region of interest" description="Disordered" evidence="1">
    <location>
        <begin position="42"/>
        <end position="97"/>
    </location>
</feature>
<evidence type="ECO:0000313" key="3">
    <source>
        <dbReference type="Proteomes" id="UP000284706"/>
    </source>
</evidence>
<protein>
    <submittedName>
        <fullName evidence="2">Uncharacterized protein</fullName>
    </submittedName>
</protein>
<dbReference type="EMBL" id="NHYE01005359">
    <property type="protein sequence ID" value="PPQ74167.1"/>
    <property type="molecule type" value="Genomic_DNA"/>
</dbReference>
<dbReference type="AlphaFoldDB" id="A0A409W6L7"/>
<sequence length="238" mass="27259">MVAHLLLDPSSRHSPFSRRALASIGPVDERLCPQVLFETPSQDEVKLKTKKEPNLPTQKIKKEPVPPKTRREDLGPAQWRDADPDLGPSSELQRRGDHDTLLAARPWPGWDGIKRWRVRFDISHCALTFGLDEHQAGEPQDEGEELQAQKTKEGRRLTFPLSYRFITYSEAGLGHAHAASQRRTPVRMIHRHVLITATEDRHFDKAMSRRWLWCGTSRPRRSQMAHRVPLIAANPLDT</sequence>
<feature type="compositionally biased region" description="Basic and acidic residues" evidence="1">
    <location>
        <begin position="43"/>
        <end position="53"/>
    </location>
</feature>